<dbReference type="Pfam" id="PF00391">
    <property type="entry name" value="PEP-utilizers"/>
    <property type="match status" value="1"/>
</dbReference>
<dbReference type="EMBL" id="JAKIKT010000003">
    <property type="protein sequence ID" value="MCL2914133.1"/>
    <property type="molecule type" value="Genomic_DNA"/>
</dbReference>
<evidence type="ECO:0000256" key="13">
    <source>
        <dbReference type="ARBA" id="ARBA00022777"/>
    </source>
</evidence>
<dbReference type="RefSeq" id="WP_249248855.1">
    <property type="nucleotide sequence ID" value="NZ_JAKIKT010000003.1"/>
</dbReference>
<dbReference type="SUPFAM" id="SSF47831">
    <property type="entry name" value="Enzyme I of the PEP:sugar phosphotransferase system HPr-binding (sub)domain"/>
    <property type="match status" value="1"/>
</dbReference>
<evidence type="ECO:0000256" key="4">
    <source>
        <dbReference type="ARBA" id="ARBA00007837"/>
    </source>
</evidence>
<dbReference type="PRINTS" id="PR01736">
    <property type="entry name" value="PHPHTRNFRASE"/>
</dbReference>
<keyword evidence="11 16" id="KW-0598">Phosphotransferase system</keyword>
<evidence type="ECO:0000256" key="8">
    <source>
        <dbReference type="ARBA" id="ARBA00022490"/>
    </source>
</evidence>
<dbReference type="Gene3D" id="1.10.274.10">
    <property type="entry name" value="PtsI, HPr-binding domain"/>
    <property type="match status" value="1"/>
</dbReference>
<dbReference type="InterPro" id="IPR036618">
    <property type="entry name" value="PtsI_HPr-bd_sf"/>
</dbReference>
<dbReference type="InterPro" id="IPR050499">
    <property type="entry name" value="PEP-utilizing_PTS_enzyme"/>
</dbReference>
<evidence type="ECO:0000256" key="7">
    <source>
        <dbReference type="ARBA" id="ARBA00022448"/>
    </source>
</evidence>
<dbReference type="InterPro" id="IPR015813">
    <property type="entry name" value="Pyrv/PenolPyrv_kinase-like_dom"/>
</dbReference>
<dbReference type="InterPro" id="IPR000121">
    <property type="entry name" value="PEP_util_C"/>
</dbReference>
<dbReference type="Pfam" id="PF05524">
    <property type="entry name" value="PEP-utilisers_N"/>
    <property type="match status" value="1"/>
</dbReference>
<evidence type="ECO:0000259" key="17">
    <source>
        <dbReference type="Pfam" id="PF00391"/>
    </source>
</evidence>
<evidence type="ECO:0000256" key="5">
    <source>
        <dbReference type="ARBA" id="ARBA00012232"/>
    </source>
</evidence>
<evidence type="ECO:0000259" key="19">
    <source>
        <dbReference type="Pfam" id="PF05524"/>
    </source>
</evidence>
<keyword evidence="21" id="KW-1185">Reference proteome</keyword>
<dbReference type="InterPro" id="IPR006318">
    <property type="entry name" value="PTS_EI-like"/>
</dbReference>
<dbReference type="SUPFAM" id="SSF52009">
    <property type="entry name" value="Phosphohistidine domain"/>
    <property type="match status" value="1"/>
</dbReference>
<dbReference type="EC" id="2.7.3.9" evidence="5 16"/>
<dbReference type="InterPro" id="IPR008279">
    <property type="entry name" value="PEP-util_enz_mobile_dom"/>
</dbReference>
<reference evidence="20 21" key="1">
    <citation type="submission" date="2022-01" db="EMBL/GenBank/DDBJ databases">
        <title>Whole genome-based taxonomy of the Shewanellaceae.</title>
        <authorList>
            <person name="Martin-Rodriguez A.J."/>
        </authorList>
    </citation>
    <scope>NUCLEOTIDE SEQUENCE [LARGE SCALE GENOMIC DNA]</scope>
    <source>
        <strain evidence="20 21">DSM 21332</strain>
    </source>
</reference>
<dbReference type="NCBIfam" id="TIGR01417">
    <property type="entry name" value="PTS_I_fam"/>
    <property type="match status" value="1"/>
</dbReference>
<keyword evidence="13 16" id="KW-0418">Kinase</keyword>
<name>A0ABT0N6R6_9GAMM</name>
<evidence type="ECO:0000256" key="2">
    <source>
        <dbReference type="ARBA" id="ARBA00001946"/>
    </source>
</evidence>
<evidence type="ECO:0000256" key="6">
    <source>
        <dbReference type="ARBA" id="ARBA00016544"/>
    </source>
</evidence>
<feature type="domain" description="PEP-utilising enzyme mobile" evidence="17">
    <location>
        <begin position="154"/>
        <end position="225"/>
    </location>
</feature>
<evidence type="ECO:0000256" key="14">
    <source>
        <dbReference type="ARBA" id="ARBA00022842"/>
    </source>
</evidence>
<keyword evidence="14 16" id="KW-0460">Magnesium</keyword>
<comment type="subcellular location">
    <subcellularLocation>
        <location evidence="3 16">Cytoplasm</location>
    </subcellularLocation>
</comment>
<comment type="similarity">
    <text evidence="4 16">Belongs to the PEP-utilizing enzyme family.</text>
</comment>
<dbReference type="PANTHER" id="PTHR46244:SF6">
    <property type="entry name" value="PHOSPHOENOLPYRUVATE-PROTEIN PHOSPHOTRANSFERASE"/>
    <property type="match status" value="1"/>
</dbReference>
<accession>A0ABT0N6R6</accession>
<sequence length="573" mass="62076">MGRIAQGTGVSAGIAFGTALVLPPPSDIDANQRIKPADVANQQSAFNSACQSLISQLTPLLEQFEESSPQGQLIEAELMLLEDEEFTDAVHQAISTLRLPAHLAVDRIVQQHADELEALEDEYLAARAKDILSLGQRLVRQLRGEQLPDLNALERDTILIARDMTPAEFAALPMKSIKGLVLIEGGLTSHTAILARAAGIPALLSCRIEPGEVSSGDSVILNANEQTLHISPSANTISELKKSLAQFQARQDALAELIDRECVTRDGTPVPLLANVGCKADIDQLLALNGAGVGLLRTELMLLNAEQLPDEEEQYKAYLDCLLQLDGKPFTVRTMDIGADKVVAALKLPKEPNPALGLRGIRYSYTHPDLFRSQLRALLRVANHGPVRLMFPMINQVEELDWVLTELESCRQLLLQNEQGYGEIALGIVVETPAAALNLESMLPELDFISIGTNDLTQYTMAADRMQPEITRAFPTLSPPLLRLIKHCIDAAHQYGLPVSMCGELAGNPQATALLLGLGLDEFSLSPSGLLEVKAKVLETDMEAAGLIAEKALKCRRLDELKACIAPVNSTSD</sequence>
<dbReference type="InterPro" id="IPR036637">
    <property type="entry name" value="Phosphohistidine_dom_sf"/>
</dbReference>
<keyword evidence="12 16" id="KW-0479">Metal-binding</keyword>
<evidence type="ECO:0000256" key="12">
    <source>
        <dbReference type="ARBA" id="ARBA00022723"/>
    </source>
</evidence>
<dbReference type="InterPro" id="IPR018274">
    <property type="entry name" value="PEP_util_AS"/>
</dbReference>
<evidence type="ECO:0000256" key="9">
    <source>
        <dbReference type="ARBA" id="ARBA00022597"/>
    </source>
</evidence>
<comment type="caution">
    <text evidence="20">The sequence shown here is derived from an EMBL/GenBank/DDBJ whole genome shotgun (WGS) entry which is preliminary data.</text>
</comment>
<keyword evidence="8 16" id="KW-0963">Cytoplasm</keyword>
<evidence type="ECO:0000313" key="20">
    <source>
        <dbReference type="EMBL" id="MCL2914133.1"/>
    </source>
</evidence>
<dbReference type="PANTHER" id="PTHR46244">
    <property type="entry name" value="PHOSPHOENOLPYRUVATE-PROTEIN PHOSPHOTRANSFERASE"/>
    <property type="match status" value="1"/>
</dbReference>
<dbReference type="PROSITE" id="PS00742">
    <property type="entry name" value="PEP_ENZYMES_2"/>
    <property type="match status" value="1"/>
</dbReference>
<dbReference type="Pfam" id="PF02896">
    <property type="entry name" value="PEP-utilizers_C"/>
    <property type="match status" value="1"/>
</dbReference>
<evidence type="ECO:0000313" key="21">
    <source>
        <dbReference type="Proteomes" id="UP001202831"/>
    </source>
</evidence>
<protein>
    <recommendedName>
        <fullName evidence="6 16">Phosphoenolpyruvate-protein phosphotransferase</fullName>
        <ecNumber evidence="5 16">2.7.3.9</ecNumber>
    </recommendedName>
    <alternativeName>
        <fullName evidence="15 16">Phosphotransferase system, enzyme I</fullName>
    </alternativeName>
</protein>
<evidence type="ECO:0000256" key="15">
    <source>
        <dbReference type="ARBA" id="ARBA00033235"/>
    </source>
</evidence>
<proteinExistence type="inferred from homology"/>
<evidence type="ECO:0000256" key="10">
    <source>
        <dbReference type="ARBA" id="ARBA00022679"/>
    </source>
</evidence>
<evidence type="ECO:0000256" key="11">
    <source>
        <dbReference type="ARBA" id="ARBA00022683"/>
    </source>
</evidence>
<keyword evidence="7 16" id="KW-0813">Transport</keyword>
<evidence type="ECO:0000256" key="1">
    <source>
        <dbReference type="ARBA" id="ARBA00000683"/>
    </source>
</evidence>
<gene>
    <name evidence="20" type="primary">ptsP</name>
    <name evidence="20" type="ORF">L2725_10160</name>
</gene>
<organism evidence="20 21">
    <name type="scientific">Shewanella corallii</name>
    <dbReference type="NCBI Taxonomy" id="560080"/>
    <lineage>
        <taxon>Bacteria</taxon>
        <taxon>Pseudomonadati</taxon>
        <taxon>Pseudomonadota</taxon>
        <taxon>Gammaproteobacteria</taxon>
        <taxon>Alteromonadales</taxon>
        <taxon>Shewanellaceae</taxon>
        <taxon>Shewanella</taxon>
    </lineage>
</organism>
<comment type="function">
    <text evidence="16">General (non sugar-specific) component of the phosphoenolpyruvate-dependent sugar phosphotransferase system (sugar PTS). This major carbohydrate active-transport system catalyzes the phosphorylation of incoming sugar substrates concomitantly with their translocation across the cell membrane. Enzyme I transfers the phosphoryl group from phosphoenolpyruvate (PEP) to the phosphoryl carrier protein (HPr).</text>
</comment>
<dbReference type="GO" id="GO:0008965">
    <property type="term" value="F:phosphoenolpyruvate-protein phosphotransferase activity"/>
    <property type="evidence" value="ECO:0007669"/>
    <property type="project" value="UniProtKB-EC"/>
</dbReference>
<dbReference type="SUPFAM" id="SSF51621">
    <property type="entry name" value="Phosphoenolpyruvate/pyruvate domain"/>
    <property type="match status" value="1"/>
</dbReference>
<comment type="catalytic activity">
    <reaction evidence="1 16">
        <text>L-histidyl-[protein] + phosphoenolpyruvate = N(pros)-phospho-L-histidyl-[protein] + pyruvate</text>
        <dbReference type="Rhea" id="RHEA:23880"/>
        <dbReference type="Rhea" id="RHEA-COMP:9745"/>
        <dbReference type="Rhea" id="RHEA-COMP:9746"/>
        <dbReference type="ChEBI" id="CHEBI:15361"/>
        <dbReference type="ChEBI" id="CHEBI:29979"/>
        <dbReference type="ChEBI" id="CHEBI:58702"/>
        <dbReference type="ChEBI" id="CHEBI:64837"/>
        <dbReference type="EC" id="2.7.3.9"/>
    </reaction>
</comment>
<feature type="domain" description="PEP-utilising enzyme C-terminal" evidence="18">
    <location>
        <begin position="255"/>
        <end position="540"/>
    </location>
</feature>
<dbReference type="InterPro" id="IPR008731">
    <property type="entry name" value="PTS_EIN"/>
</dbReference>
<keyword evidence="10 16" id="KW-0808">Transferase</keyword>
<dbReference type="InterPro" id="IPR024692">
    <property type="entry name" value="PTS_EI"/>
</dbReference>
<dbReference type="Gene3D" id="3.50.30.10">
    <property type="entry name" value="Phosphohistidine domain"/>
    <property type="match status" value="1"/>
</dbReference>
<evidence type="ECO:0000256" key="3">
    <source>
        <dbReference type="ARBA" id="ARBA00004496"/>
    </source>
</evidence>
<dbReference type="PROSITE" id="PS00370">
    <property type="entry name" value="PEP_ENZYMES_PHOS_SITE"/>
    <property type="match status" value="1"/>
</dbReference>
<keyword evidence="9 16" id="KW-0762">Sugar transport</keyword>
<feature type="domain" description="Phosphotransferase system enzyme I N-terminal" evidence="19">
    <location>
        <begin position="6"/>
        <end position="127"/>
    </location>
</feature>
<dbReference type="InterPro" id="IPR023151">
    <property type="entry name" value="PEP_util_CS"/>
</dbReference>
<evidence type="ECO:0000259" key="18">
    <source>
        <dbReference type="Pfam" id="PF02896"/>
    </source>
</evidence>
<dbReference type="PIRSF" id="PIRSF000732">
    <property type="entry name" value="PTS_enzyme_I"/>
    <property type="match status" value="1"/>
</dbReference>
<dbReference type="Proteomes" id="UP001202831">
    <property type="component" value="Unassembled WGS sequence"/>
</dbReference>
<dbReference type="InterPro" id="IPR040442">
    <property type="entry name" value="Pyrv_kinase-like_dom_sf"/>
</dbReference>
<evidence type="ECO:0000256" key="16">
    <source>
        <dbReference type="PIRNR" id="PIRNR000732"/>
    </source>
</evidence>
<dbReference type="Gene3D" id="3.20.20.60">
    <property type="entry name" value="Phosphoenolpyruvate-binding domains"/>
    <property type="match status" value="1"/>
</dbReference>
<comment type="cofactor">
    <cofactor evidence="2 16">
        <name>Mg(2+)</name>
        <dbReference type="ChEBI" id="CHEBI:18420"/>
    </cofactor>
</comment>